<dbReference type="AlphaFoldDB" id="A0A195BXA4"/>
<organism evidence="1 2">
    <name type="scientific">Atta colombica</name>
    <dbReference type="NCBI Taxonomy" id="520822"/>
    <lineage>
        <taxon>Eukaryota</taxon>
        <taxon>Metazoa</taxon>
        <taxon>Ecdysozoa</taxon>
        <taxon>Arthropoda</taxon>
        <taxon>Hexapoda</taxon>
        <taxon>Insecta</taxon>
        <taxon>Pterygota</taxon>
        <taxon>Neoptera</taxon>
        <taxon>Endopterygota</taxon>
        <taxon>Hymenoptera</taxon>
        <taxon>Apocrita</taxon>
        <taxon>Aculeata</taxon>
        <taxon>Formicoidea</taxon>
        <taxon>Formicidae</taxon>
        <taxon>Myrmicinae</taxon>
        <taxon>Atta</taxon>
    </lineage>
</organism>
<proteinExistence type="predicted"/>
<evidence type="ECO:0000313" key="1">
    <source>
        <dbReference type="EMBL" id="KYM93274.1"/>
    </source>
</evidence>
<accession>A0A195BXA4</accession>
<keyword evidence="2" id="KW-1185">Reference proteome</keyword>
<dbReference type="EMBL" id="KQ976394">
    <property type="protein sequence ID" value="KYM93274.1"/>
    <property type="molecule type" value="Genomic_DNA"/>
</dbReference>
<gene>
    <name evidence="1" type="ORF">ALC53_00210</name>
</gene>
<feature type="non-terminal residue" evidence="1">
    <location>
        <position position="1"/>
    </location>
</feature>
<evidence type="ECO:0000313" key="2">
    <source>
        <dbReference type="Proteomes" id="UP000078540"/>
    </source>
</evidence>
<dbReference type="Proteomes" id="UP000078540">
    <property type="component" value="Unassembled WGS sequence"/>
</dbReference>
<name>A0A195BXA4_9HYME</name>
<reference evidence="1 2" key="1">
    <citation type="submission" date="2015-09" db="EMBL/GenBank/DDBJ databases">
        <title>Atta colombica WGS genome.</title>
        <authorList>
            <person name="Nygaard S."/>
            <person name="Hu H."/>
            <person name="Boomsma J."/>
            <person name="Zhang G."/>
        </authorList>
    </citation>
    <scope>NUCLEOTIDE SEQUENCE [LARGE SCALE GENOMIC DNA]</scope>
    <source>
        <strain evidence="1">Treedump-2</strain>
        <tissue evidence="1">Whole body</tissue>
    </source>
</reference>
<sequence length="86" mass="9952">IGMNMKSKKKKTRKKIMKKRTLLTVKQDGALPFLFPMLGALGDGIFAPLQNERRTAIILQHFQCVQHLLPICHIEEHFVIVFKPNR</sequence>
<protein>
    <submittedName>
        <fullName evidence="1">Uncharacterized protein</fullName>
    </submittedName>
</protein>